<evidence type="ECO:0000256" key="1">
    <source>
        <dbReference type="ARBA" id="ARBA00004571"/>
    </source>
</evidence>
<evidence type="ECO:0000256" key="3">
    <source>
        <dbReference type="ARBA" id="ARBA00022452"/>
    </source>
</evidence>
<dbReference type="Gene3D" id="2.40.170.20">
    <property type="entry name" value="TonB-dependent receptor, beta-barrel domain"/>
    <property type="match status" value="1"/>
</dbReference>
<dbReference type="InterPro" id="IPR023997">
    <property type="entry name" value="TonB-dep_OMP_SusC/RagA_CS"/>
</dbReference>
<keyword evidence="3 7" id="KW-1134">Transmembrane beta strand</keyword>
<evidence type="ECO:0000256" key="2">
    <source>
        <dbReference type="ARBA" id="ARBA00022448"/>
    </source>
</evidence>
<comment type="similarity">
    <text evidence="7">Belongs to the TonB-dependent receptor family.</text>
</comment>
<evidence type="ECO:0000259" key="8">
    <source>
        <dbReference type="Pfam" id="PF07715"/>
    </source>
</evidence>
<dbReference type="Pfam" id="PF13715">
    <property type="entry name" value="CarbopepD_reg_2"/>
    <property type="match status" value="1"/>
</dbReference>
<proteinExistence type="inferred from homology"/>
<dbReference type="Gene3D" id="2.60.40.1120">
    <property type="entry name" value="Carboxypeptidase-like, regulatory domain"/>
    <property type="match status" value="1"/>
</dbReference>
<dbReference type="FunFam" id="2.170.130.10:FF:000008">
    <property type="entry name" value="SusC/RagA family TonB-linked outer membrane protein"/>
    <property type="match status" value="1"/>
</dbReference>
<gene>
    <name evidence="9" type="ORF">FC093_11980</name>
</gene>
<dbReference type="InterPro" id="IPR008969">
    <property type="entry name" value="CarboxyPept-like_regulatory"/>
</dbReference>
<evidence type="ECO:0000256" key="7">
    <source>
        <dbReference type="PROSITE-ProRule" id="PRU01360"/>
    </source>
</evidence>
<dbReference type="Proteomes" id="UP000305848">
    <property type="component" value="Unassembled WGS sequence"/>
</dbReference>
<name>A0A4U3L0S4_9BACT</name>
<comment type="subcellular location">
    <subcellularLocation>
        <location evidence="1 7">Cell outer membrane</location>
        <topology evidence="1 7">Multi-pass membrane protein</topology>
    </subcellularLocation>
</comment>
<dbReference type="InterPro" id="IPR039426">
    <property type="entry name" value="TonB-dep_rcpt-like"/>
</dbReference>
<keyword evidence="2 7" id="KW-0813">Transport</keyword>
<dbReference type="AlphaFoldDB" id="A0A4U3L0S4"/>
<dbReference type="Pfam" id="PF07715">
    <property type="entry name" value="Plug"/>
    <property type="match status" value="1"/>
</dbReference>
<dbReference type="SUPFAM" id="SSF56935">
    <property type="entry name" value="Porins"/>
    <property type="match status" value="1"/>
</dbReference>
<dbReference type="SUPFAM" id="SSF49464">
    <property type="entry name" value="Carboxypeptidase regulatory domain-like"/>
    <property type="match status" value="1"/>
</dbReference>
<evidence type="ECO:0000256" key="6">
    <source>
        <dbReference type="ARBA" id="ARBA00023237"/>
    </source>
</evidence>
<evidence type="ECO:0000256" key="4">
    <source>
        <dbReference type="ARBA" id="ARBA00022692"/>
    </source>
</evidence>
<dbReference type="GO" id="GO:0009279">
    <property type="term" value="C:cell outer membrane"/>
    <property type="evidence" value="ECO:0007669"/>
    <property type="project" value="UniProtKB-SubCell"/>
</dbReference>
<dbReference type="PROSITE" id="PS52016">
    <property type="entry name" value="TONB_DEPENDENT_REC_3"/>
    <property type="match status" value="1"/>
</dbReference>
<dbReference type="RefSeq" id="WP_137262022.1">
    <property type="nucleotide sequence ID" value="NZ_SZQL01000008.1"/>
</dbReference>
<dbReference type="NCBIfam" id="TIGR04056">
    <property type="entry name" value="OMP_RagA_SusC"/>
    <property type="match status" value="1"/>
</dbReference>
<dbReference type="NCBIfam" id="TIGR04057">
    <property type="entry name" value="SusC_RagA_signa"/>
    <property type="match status" value="1"/>
</dbReference>
<feature type="domain" description="TonB-dependent receptor plug" evidence="8">
    <location>
        <begin position="122"/>
        <end position="247"/>
    </location>
</feature>
<sequence length="1041" mass="112484">MNLFLKRLRERGKLSALLTVLLLLTVTAIAAAPIKGVITDASGKPLEGVTVTVKGTTSATMTSSDGTFTIDAGTGAVLVISSVGFESLEVPMTTGKNMTIVLKEKVNTMDEVIVIGYGSQQKKDLTGAIASVSEKDIEKTAITTPDQALKGKVAGVQVHTNSHAPGGGISVQIRGTASISAGGSPLYVIDGMPISNDFITGRSTDVGSFGAPPNPLNSIDPSEIASIQVLKDASATAIYGSRAANGVVLITTKRGQSGQQTTTAEYTYGIAKLSNKLPFLNAQQWAEQANERAVLLGQAKVYSDQEVANFGQGTDWQDEVYRTAARKEYKLSFSGGNAGIRYLVAGNIADQDGIVTGSNFKRYGATINVDANVSKNFKIGESLIYSITNNKIVPTDTKGYEGISNVIDAIYEAPPTIPARDSAGNPIVLANYPLGGGRENPLVMTDKYKQLTNTGRLIGNVYGNYTIIKGLDLNVRFGVDVNDWRYHEYYPIGSEAAAGAGGKASQTSMKNTNFSNANTLTYQTSINDNQRITILGGFTYQKNTNEVLSASSFGFPSDIFQYYNLGLGSSVQTPGSNFTEWTLISYLGRVNYSLLNRYLVTASVRADGDSKFGKNNKYGVFPSVSFAWQLGEEGFIKRMNIFNQLKLRTSYGKTGNEAIGVYRSLSLLGTSYGTRSSYIYGTTRYPIAYPQNLANPDLSWEKTSEYNVGLDMGIIKGRVSLSIDYYYKKTTDLLLDVPVPSQTGFGGVLQNTGAMLNKGVEIGLNSTNFTGKFNWNTNFNISFNKNKILSLGGAPYIYTGWVGGGNVTPHDKNTARLQPGHSVGEFYGSVYEGIWTSQEEIDKVGTMPAAKPGDIRYKDVNGDGIYDTENDDVFLGNPNPKFNFGFTNEFSYKNWSLHVFMYGEYGNKVLNLAAQQLALDGLGPSAKRLDRWSPDNLDGKYPSAAFSNPQRVSSILVEDGSFLRIQTVALAYNLPVKNLFSGKVIHSARLAVSADNLAVFTKYSGYDPEVNSYGTSNTSKGMDRFGYPPSRIINFSIALTL</sequence>
<keyword evidence="6 7" id="KW-0998">Cell outer membrane</keyword>
<dbReference type="InterPro" id="IPR036942">
    <property type="entry name" value="Beta-barrel_TonB_sf"/>
</dbReference>
<keyword evidence="9" id="KW-0675">Receptor</keyword>
<dbReference type="EMBL" id="SZQL01000008">
    <property type="protein sequence ID" value="TKK68342.1"/>
    <property type="molecule type" value="Genomic_DNA"/>
</dbReference>
<keyword evidence="5 7" id="KW-0472">Membrane</keyword>
<comment type="caution">
    <text evidence="9">The sequence shown here is derived from an EMBL/GenBank/DDBJ whole genome shotgun (WGS) entry which is preliminary data.</text>
</comment>
<dbReference type="InterPro" id="IPR023996">
    <property type="entry name" value="TonB-dep_OMP_SusC/RagA"/>
</dbReference>
<keyword evidence="4 7" id="KW-0812">Transmembrane</keyword>
<dbReference type="InterPro" id="IPR037066">
    <property type="entry name" value="Plug_dom_sf"/>
</dbReference>
<organism evidence="9 10">
    <name type="scientific">Ilyomonas limi</name>
    <dbReference type="NCBI Taxonomy" id="2575867"/>
    <lineage>
        <taxon>Bacteria</taxon>
        <taxon>Pseudomonadati</taxon>
        <taxon>Bacteroidota</taxon>
        <taxon>Chitinophagia</taxon>
        <taxon>Chitinophagales</taxon>
        <taxon>Chitinophagaceae</taxon>
        <taxon>Ilyomonas</taxon>
    </lineage>
</organism>
<accession>A0A4U3L0S4</accession>
<keyword evidence="10" id="KW-1185">Reference proteome</keyword>
<evidence type="ECO:0000256" key="5">
    <source>
        <dbReference type="ARBA" id="ARBA00023136"/>
    </source>
</evidence>
<dbReference type="InterPro" id="IPR012910">
    <property type="entry name" value="Plug_dom"/>
</dbReference>
<protein>
    <submittedName>
        <fullName evidence="9">TonB-dependent receptor</fullName>
    </submittedName>
</protein>
<dbReference type="OrthoDB" id="9768177at2"/>
<reference evidence="9 10" key="1">
    <citation type="submission" date="2019-05" db="EMBL/GenBank/DDBJ databases">
        <title>Panacibacter sp. strain 17mud1-8 Genome sequencing and assembly.</title>
        <authorList>
            <person name="Chhetri G."/>
        </authorList>
    </citation>
    <scope>NUCLEOTIDE SEQUENCE [LARGE SCALE GENOMIC DNA]</scope>
    <source>
        <strain evidence="9 10">17mud1-8</strain>
    </source>
</reference>
<dbReference type="Gene3D" id="2.170.130.10">
    <property type="entry name" value="TonB-dependent receptor, plug domain"/>
    <property type="match status" value="1"/>
</dbReference>
<evidence type="ECO:0000313" key="9">
    <source>
        <dbReference type="EMBL" id="TKK68342.1"/>
    </source>
</evidence>
<evidence type="ECO:0000313" key="10">
    <source>
        <dbReference type="Proteomes" id="UP000305848"/>
    </source>
</evidence>